<dbReference type="OrthoDB" id="9221781at2759"/>
<comment type="caution">
    <text evidence="1">The sequence shown here is derived from an EMBL/GenBank/DDBJ whole genome shotgun (WGS) entry which is preliminary data.</text>
</comment>
<sequence>MLGFLAWECTLPCHVQPLIHQHSEVLLSRAAPNPSSAQPVSVLGITLTQVQDLALGLVELREICSGSPPKPAQVPLDGIPPLQRANHTQLGVICKLAEGALDPTVHEIVKQHWSQWSSKKGSIKIDLT</sequence>
<proteinExistence type="predicted"/>
<keyword evidence="2" id="KW-1185">Reference proteome</keyword>
<name>A0A3M0K7A9_HIRRU</name>
<dbReference type="AlphaFoldDB" id="A0A3M0K7A9"/>
<evidence type="ECO:0000313" key="1">
    <source>
        <dbReference type="EMBL" id="RMC07194.1"/>
    </source>
</evidence>
<evidence type="ECO:0000313" key="2">
    <source>
        <dbReference type="Proteomes" id="UP000269221"/>
    </source>
</evidence>
<reference evidence="1 2" key="1">
    <citation type="submission" date="2018-07" db="EMBL/GenBank/DDBJ databases">
        <title>A high quality draft genome assembly of the barn swallow (H. rustica rustica).</title>
        <authorList>
            <person name="Formenti G."/>
            <person name="Chiara M."/>
            <person name="Poveda L."/>
            <person name="Francoijs K.-J."/>
            <person name="Bonisoli-Alquati A."/>
            <person name="Canova L."/>
            <person name="Gianfranceschi L."/>
            <person name="Horner D.S."/>
            <person name="Saino N."/>
        </authorList>
    </citation>
    <scope>NUCLEOTIDE SEQUENCE [LARGE SCALE GENOMIC DNA]</scope>
    <source>
        <strain evidence="1">Chelidonia</strain>
        <tissue evidence="1">Blood</tissue>
    </source>
</reference>
<gene>
    <name evidence="1" type="ORF">DUI87_16650</name>
</gene>
<dbReference type="Proteomes" id="UP000269221">
    <property type="component" value="Unassembled WGS sequence"/>
</dbReference>
<protein>
    <submittedName>
        <fullName evidence="1">Uncharacterized protein</fullName>
    </submittedName>
</protein>
<dbReference type="EMBL" id="QRBI01000120">
    <property type="protein sequence ID" value="RMC07194.1"/>
    <property type="molecule type" value="Genomic_DNA"/>
</dbReference>
<organism evidence="1 2">
    <name type="scientific">Hirundo rustica rustica</name>
    <dbReference type="NCBI Taxonomy" id="333673"/>
    <lineage>
        <taxon>Eukaryota</taxon>
        <taxon>Metazoa</taxon>
        <taxon>Chordata</taxon>
        <taxon>Craniata</taxon>
        <taxon>Vertebrata</taxon>
        <taxon>Euteleostomi</taxon>
        <taxon>Archelosauria</taxon>
        <taxon>Archosauria</taxon>
        <taxon>Dinosauria</taxon>
        <taxon>Saurischia</taxon>
        <taxon>Theropoda</taxon>
        <taxon>Coelurosauria</taxon>
        <taxon>Aves</taxon>
        <taxon>Neognathae</taxon>
        <taxon>Neoaves</taxon>
        <taxon>Telluraves</taxon>
        <taxon>Australaves</taxon>
        <taxon>Passeriformes</taxon>
        <taxon>Sylvioidea</taxon>
        <taxon>Hirundinidae</taxon>
        <taxon>Hirundo</taxon>
    </lineage>
</organism>
<accession>A0A3M0K7A9</accession>